<sequence length="271" mass="30884">MAKVEVQIRRCCCCGLTPGTVFTALYTLLLFSILVGLGLWGLSDTTQNGDKSHFTSCELEAMGKIRAENRKLVFHEGTTTVIVEDTTSYHCGLGLYAEEMKFEKETRYTLLLVNVFLWVALIIASILCLIGLAIYNEWLLLPWIGLMVIEVIRGLISTFFIFWLSYGNLARLTVGITALAFQFFHISLLLVMFAKFQRMHNRNIGALVDVDKLQYHPESNHVYPVNTMISGPQPGQVYNGYSPNHYHGDPYAVQEQHINYGHPQQQYYPRY</sequence>
<protein>
    <submittedName>
        <fullName evidence="2">Conserved plasma membrane protein</fullName>
    </submittedName>
</protein>
<dbReference type="Proteomes" id="UP000095286">
    <property type="component" value="Unplaced"/>
</dbReference>
<evidence type="ECO:0000313" key="1">
    <source>
        <dbReference type="Proteomes" id="UP000095286"/>
    </source>
</evidence>
<organism evidence="1 2">
    <name type="scientific">Rhabditophanes sp. KR3021</name>
    <dbReference type="NCBI Taxonomy" id="114890"/>
    <lineage>
        <taxon>Eukaryota</taxon>
        <taxon>Metazoa</taxon>
        <taxon>Ecdysozoa</taxon>
        <taxon>Nematoda</taxon>
        <taxon>Chromadorea</taxon>
        <taxon>Rhabditida</taxon>
        <taxon>Tylenchina</taxon>
        <taxon>Panagrolaimomorpha</taxon>
        <taxon>Strongyloidoidea</taxon>
        <taxon>Alloionematidae</taxon>
        <taxon>Rhabditophanes</taxon>
    </lineage>
</organism>
<proteinExistence type="predicted"/>
<dbReference type="WBParaSite" id="RSKR_0000441400.1">
    <property type="protein sequence ID" value="RSKR_0000441400.1"/>
    <property type="gene ID" value="RSKR_0000441400"/>
</dbReference>
<reference evidence="2" key="1">
    <citation type="submission" date="2016-11" db="UniProtKB">
        <authorList>
            <consortium name="WormBaseParasite"/>
        </authorList>
    </citation>
    <scope>IDENTIFICATION</scope>
    <source>
        <strain evidence="2">KR3021</strain>
    </source>
</reference>
<evidence type="ECO:0000313" key="2">
    <source>
        <dbReference type="WBParaSite" id="RSKR_0000441400.1"/>
    </source>
</evidence>
<accession>A0AC35TUK2</accession>
<name>A0AC35TUK2_9BILA</name>